<reference evidence="1 2" key="1">
    <citation type="journal article" date="2020" name="Cell">
        <title>Large-Scale Comparative Analyses of Tick Genomes Elucidate Their Genetic Diversity and Vector Capacities.</title>
        <authorList>
            <consortium name="Tick Genome and Microbiome Consortium (TIGMIC)"/>
            <person name="Jia N."/>
            <person name="Wang J."/>
            <person name="Shi W."/>
            <person name="Du L."/>
            <person name="Sun Y."/>
            <person name="Zhan W."/>
            <person name="Jiang J.F."/>
            <person name="Wang Q."/>
            <person name="Zhang B."/>
            <person name="Ji P."/>
            <person name="Bell-Sakyi L."/>
            <person name="Cui X.M."/>
            <person name="Yuan T.T."/>
            <person name="Jiang B.G."/>
            <person name="Yang W.F."/>
            <person name="Lam T.T."/>
            <person name="Chang Q.C."/>
            <person name="Ding S.J."/>
            <person name="Wang X.J."/>
            <person name="Zhu J.G."/>
            <person name="Ruan X.D."/>
            <person name="Zhao L."/>
            <person name="Wei J.T."/>
            <person name="Ye R.Z."/>
            <person name="Que T.C."/>
            <person name="Du C.H."/>
            <person name="Zhou Y.H."/>
            <person name="Cheng J.X."/>
            <person name="Dai P.F."/>
            <person name="Guo W.B."/>
            <person name="Han X.H."/>
            <person name="Huang E.J."/>
            <person name="Li L.F."/>
            <person name="Wei W."/>
            <person name="Gao Y.C."/>
            <person name="Liu J.Z."/>
            <person name="Shao H.Z."/>
            <person name="Wang X."/>
            <person name="Wang C.C."/>
            <person name="Yang T.C."/>
            <person name="Huo Q.B."/>
            <person name="Li W."/>
            <person name="Chen H.Y."/>
            <person name="Chen S.E."/>
            <person name="Zhou L.G."/>
            <person name="Ni X.B."/>
            <person name="Tian J.H."/>
            <person name="Sheng Y."/>
            <person name="Liu T."/>
            <person name="Pan Y.S."/>
            <person name="Xia L.Y."/>
            <person name="Li J."/>
            <person name="Zhao F."/>
            <person name="Cao W.C."/>
        </authorList>
    </citation>
    <scope>NUCLEOTIDE SEQUENCE [LARGE SCALE GENOMIC DNA]</scope>
    <source>
        <strain evidence="1">Iper-2018</strain>
    </source>
</reference>
<dbReference type="Proteomes" id="UP000805193">
    <property type="component" value="Unassembled WGS sequence"/>
</dbReference>
<comment type="caution">
    <text evidence="1">The sequence shown here is derived from an EMBL/GenBank/DDBJ whole genome shotgun (WGS) entry which is preliminary data.</text>
</comment>
<protein>
    <submittedName>
        <fullName evidence="1">Uncharacterized protein</fullName>
    </submittedName>
</protein>
<accession>A0AC60P4Q7</accession>
<organism evidence="1 2">
    <name type="scientific">Ixodes persulcatus</name>
    <name type="common">Taiga tick</name>
    <dbReference type="NCBI Taxonomy" id="34615"/>
    <lineage>
        <taxon>Eukaryota</taxon>
        <taxon>Metazoa</taxon>
        <taxon>Ecdysozoa</taxon>
        <taxon>Arthropoda</taxon>
        <taxon>Chelicerata</taxon>
        <taxon>Arachnida</taxon>
        <taxon>Acari</taxon>
        <taxon>Parasitiformes</taxon>
        <taxon>Ixodida</taxon>
        <taxon>Ixodoidea</taxon>
        <taxon>Ixodidae</taxon>
        <taxon>Ixodinae</taxon>
        <taxon>Ixodes</taxon>
    </lineage>
</organism>
<keyword evidence="2" id="KW-1185">Reference proteome</keyword>
<gene>
    <name evidence="1" type="ORF">HPB47_008437</name>
</gene>
<evidence type="ECO:0000313" key="2">
    <source>
        <dbReference type="Proteomes" id="UP000805193"/>
    </source>
</evidence>
<sequence>MSAVLHSAMAAHKHLLTASNKKASIRFAIGRASWTAVDSDRVVFLDESMFSTR</sequence>
<proteinExistence type="predicted"/>
<name>A0AC60P4Q7_IXOPE</name>
<dbReference type="EMBL" id="JABSTQ010011181">
    <property type="protein sequence ID" value="KAG0414403.1"/>
    <property type="molecule type" value="Genomic_DNA"/>
</dbReference>
<evidence type="ECO:0000313" key="1">
    <source>
        <dbReference type="EMBL" id="KAG0414403.1"/>
    </source>
</evidence>